<evidence type="ECO:0000313" key="2">
    <source>
        <dbReference type="Proteomes" id="UP001370490"/>
    </source>
</evidence>
<keyword evidence="2" id="KW-1185">Reference proteome</keyword>
<evidence type="ECO:0000313" key="1">
    <source>
        <dbReference type="EMBL" id="KAK6918084.1"/>
    </source>
</evidence>
<dbReference type="Proteomes" id="UP001370490">
    <property type="component" value="Unassembled WGS sequence"/>
</dbReference>
<accession>A0AAN8UPM7</accession>
<dbReference type="EMBL" id="JBAMMX010000022">
    <property type="protein sequence ID" value="KAK6918084.1"/>
    <property type="molecule type" value="Genomic_DNA"/>
</dbReference>
<sequence length="139" mass="15863">MPIPYYFGAATQTESLSKCNLSFHYHITIINVSPIDGQTEYAETKLCPKGILIIRSDKLTLRMTGLLILFELIHSLGLNKGISCRQALPVHMLYRMNAQKQHSTSVIRPLFNFIRDGERVDEMYGAGDERLHDPLWLQS</sequence>
<comment type="caution">
    <text evidence="1">The sequence shown here is derived from an EMBL/GenBank/DDBJ whole genome shotgun (WGS) entry which is preliminary data.</text>
</comment>
<protein>
    <submittedName>
        <fullName evidence="1">Uncharacterized protein</fullName>
    </submittedName>
</protein>
<reference evidence="1 2" key="1">
    <citation type="submission" date="2023-12" db="EMBL/GenBank/DDBJ databases">
        <title>A high-quality genome assembly for Dillenia turbinata (Dilleniales).</title>
        <authorList>
            <person name="Chanderbali A."/>
        </authorList>
    </citation>
    <scope>NUCLEOTIDE SEQUENCE [LARGE SCALE GENOMIC DNA]</scope>
    <source>
        <strain evidence="1">LSX21</strain>
        <tissue evidence="1">Leaf</tissue>
    </source>
</reference>
<proteinExistence type="predicted"/>
<name>A0AAN8UPM7_9MAGN</name>
<organism evidence="1 2">
    <name type="scientific">Dillenia turbinata</name>
    <dbReference type="NCBI Taxonomy" id="194707"/>
    <lineage>
        <taxon>Eukaryota</taxon>
        <taxon>Viridiplantae</taxon>
        <taxon>Streptophyta</taxon>
        <taxon>Embryophyta</taxon>
        <taxon>Tracheophyta</taxon>
        <taxon>Spermatophyta</taxon>
        <taxon>Magnoliopsida</taxon>
        <taxon>eudicotyledons</taxon>
        <taxon>Gunneridae</taxon>
        <taxon>Pentapetalae</taxon>
        <taxon>Dilleniales</taxon>
        <taxon>Dilleniaceae</taxon>
        <taxon>Dillenia</taxon>
    </lineage>
</organism>
<dbReference type="AlphaFoldDB" id="A0AAN8UPM7"/>
<gene>
    <name evidence="1" type="ORF">RJ641_016506</name>
</gene>